<dbReference type="HOGENOM" id="CLU_3094120_0_0_2"/>
<name>M1PV77_METMZ</name>
<evidence type="ECO:0000313" key="1">
    <source>
        <dbReference type="EMBL" id="AGF96136.1"/>
    </source>
</evidence>
<dbReference type="KEGG" id="mmaz:MmTuc01_0728"/>
<dbReference type="AlphaFoldDB" id="M1PV77"/>
<dbReference type="EMBL" id="CP004144">
    <property type="protein sequence ID" value="AGF96136.1"/>
    <property type="molecule type" value="Genomic_DNA"/>
</dbReference>
<evidence type="ECO:0000313" key="2">
    <source>
        <dbReference type="Proteomes" id="UP000011718"/>
    </source>
</evidence>
<reference evidence="1 2" key="1">
    <citation type="journal article" date="2013" name="Genome Announc.">
        <title>Complete Genome of a Methanosarcina mazei Strain Isolated from Sediment Samples from an Amazonian Flooded Area.</title>
        <authorList>
            <person name="Assis das Gracas D."/>
            <person name="Thiago Juca Ramos R."/>
            <person name="Vieira Araujo A.C."/>
            <person name="Zahlouth R."/>
            <person name="Ribeiro Carneiro A."/>
            <person name="Souza Lopes T."/>
            <person name="Azevedo Barauna R."/>
            <person name="Azevedo V."/>
            <person name="Cruz Schneider M.P."/>
            <person name="Pellizari V.H."/>
            <person name="Silva A."/>
        </authorList>
    </citation>
    <scope>NUCLEOTIDE SEQUENCE [LARGE SCALE GENOMIC DNA]</scope>
    <source>
        <strain evidence="1 2">Tuc01</strain>
    </source>
</reference>
<sequence>MPEPEILLKGFQGFTHLVYSQRPVSTGSLYSPWHACIYEAKVNNYNGGFAP</sequence>
<dbReference type="Proteomes" id="UP000011718">
    <property type="component" value="Chromosome"/>
</dbReference>
<accession>M1PV77</accession>
<proteinExistence type="predicted"/>
<organism evidence="1 2">
    <name type="scientific">Methanosarcina mazei Tuc01</name>
    <dbReference type="NCBI Taxonomy" id="1236903"/>
    <lineage>
        <taxon>Archaea</taxon>
        <taxon>Methanobacteriati</taxon>
        <taxon>Methanobacteriota</taxon>
        <taxon>Stenosarchaea group</taxon>
        <taxon>Methanomicrobia</taxon>
        <taxon>Methanosarcinales</taxon>
        <taxon>Methanosarcinaceae</taxon>
        <taxon>Methanosarcina</taxon>
    </lineage>
</organism>
<gene>
    <name evidence="1" type="ORF">MmTuc01_0728</name>
</gene>
<protein>
    <submittedName>
        <fullName evidence="1">Uncharacterized protein</fullName>
    </submittedName>
</protein>
<dbReference type="BioCyc" id="MMAZ1236903:G139K-688-MONOMER"/>